<dbReference type="PRINTS" id="PR00032">
    <property type="entry name" value="HTHARAC"/>
</dbReference>
<gene>
    <name evidence="5" type="ORF">CES85_3594</name>
</gene>
<dbReference type="InterPro" id="IPR009057">
    <property type="entry name" value="Homeodomain-like_sf"/>
</dbReference>
<sequence>MSTRTLQRKLADVDLAYSDLLDTVRFERSSSLLRDTDTKIIDVSFASGYSDPAHFSRAFRRISGVSPRQFREQSRLRKK</sequence>
<dbReference type="InterPro" id="IPR020449">
    <property type="entry name" value="Tscrpt_reg_AraC-type_HTH"/>
</dbReference>
<evidence type="ECO:0000256" key="1">
    <source>
        <dbReference type="ARBA" id="ARBA00023015"/>
    </source>
</evidence>
<name>A0A248UNJ4_9HYPH</name>
<dbReference type="AlphaFoldDB" id="A0A248UNJ4"/>
<evidence type="ECO:0000256" key="3">
    <source>
        <dbReference type="ARBA" id="ARBA00023163"/>
    </source>
</evidence>
<evidence type="ECO:0000259" key="4">
    <source>
        <dbReference type="PROSITE" id="PS01124"/>
    </source>
</evidence>
<dbReference type="EMBL" id="CP022605">
    <property type="protein sequence ID" value="ASV87889.1"/>
    <property type="molecule type" value="Genomic_DNA"/>
</dbReference>
<dbReference type="InterPro" id="IPR018060">
    <property type="entry name" value="HTH_AraC"/>
</dbReference>
<dbReference type="Gene3D" id="1.10.10.60">
    <property type="entry name" value="Homeodomain-like"/>
    <property type="match status" value="1"/>
</dbReference>
<protein>
    <submittedName>
        <fullName evidence="5">Helix-turn-helix domain protein</fullName>
    </submittedName>
</protein>
<dbReference type="SUPFAM" id="SSF46689">
    <property type="entry name" value="Homeodomain-like"/>
    <property type="match status" value="1"/>
</dbReference>
<feature type="domain" description="HTH araC/xylS-type" evidence="4">
    <location>
        <begin position="1"/>
        <end position="73"/>
    </location>
</feature>
<dbReference type="GO" id="GO:0003700">
    <property type="term" value="F:DNA-binding transcription factor activity"/>
    <property type="evidence" value="ECO:0007669"/>
    <property type="project" value="InterPro"/>
</dbReference>
<keyword evidence="5" id="KW-0614">Plasmid</keyword>
<dbReference type="PROSITE" id="PS01124">
    <property type="entry name" value="HTH_ARAC_FAMILY_2"/>
    <property type="match status" value="1"/>
</dbReference>
<keyword evidence="1" id="KW-0805">Transcription regulation</keyword>
<dbReference type="PANTHER" id="PTHR47894:SF1">
    <property type="entry name" value="HTH-TYPE TRANSCRIPTIONAL REGULATOR VQSM"/>
    <property type="match status" value="1"/>
</dbReference>
<proteinExistence type="predicted"/>
<geneLocation type="plasmid" evidence="5 6">
    <name>unnamed1</name>
</geneLocation>
<reference evidence="5 6" key="1">
    <citation type="submission" date="2017-07" db="EMBL/GenBank/DDBJ databases">
        <title>Phylogenetic study on the rhizospheric bacterium Ochrobactrum sp. A44.</title>
        <authorList>
            <person name="Krzyzanowska D.M."/>
            <person name="Ossowicki A."/>
            <person name="Rajewska M."/>
            <person name="Maciag T."/>
            <person name="Kaczynski Z."/>
            <person name="Czerwicka M."/>
            <person name="Jafra S."/>
        </authorList>
    </citation>
    <scope>NUCLEOTIDE SEQUENCE [LARGE SCALE GENOMIC DNA]</scope>
    <source>
        <strain evidence="5 6">A44</strain>
        <plasmid evidence="5 6">unnamed1</plasmid>
    </source>
</reference>
<dbReference type="KEGG" id="och:CES85_3594"/>
<evidence type="ECO:0000313" key="6">
    <source>
        <dbReference type="Proteomes" id="UP000215256"/>
    </source>
</evidence>
<dbReference type="Proteomes" id="UP000215256">
    <property type="component" value="Plasmid unnamed1"/>
</dbReference>
<keyword evidence="2" id="KW-0238">DNA-binding</keyword>
<evidence type="ECO:0000313" key="5">
    <source>
        <dbReference type="EMBL" id="ASV87889.1"/>
    </source>
</evidence>
<dbReference type="Pfam" id="PF12833">
    <property type="entry name" value="HTH_18"/>
    <property type="match status" value="1"/>
</dbReference>
<dbReference type="SMART" id="SM00342">
    <property type="entry name" value="HTH_ARAC"/>
    <property type="match status" value="1"/>
</dbReference>
<dbReference type="PANTHER" id="PTHR47894">
    <property type="entry name" value="HTH-TYPE TRANSCRIPTIONAL REGULATOR GADX"/>
    <property type="match status" value="1"/>
</dbReference>
<organism evidence="5 6">
    <name type="scientific">Ochrobactrum quorumnocens</name>
    <dbReference type="NCBI Taxonomy" id="271865"/>
    <lineage>
        <taxon>Bacteria</taxon>
        <taxon>Pseudomonadati</taxon>
        <taxon>Pseudomonadota</taxon>
        <taxon>Alphaproteobacteria</taxon>
        <taxon>Hyphomicrobiales</taxon>
        <taxon>Brucellaceae</taxon>
        <taxon>Brucella/Ochrobactrum group</taxon>
        <taxon>Ochrobactrum</taxon>
    </lineage>
</organism>
<dbReference type="GO" id="GO:0005829">
    <property type="term" value="C:cytosol"/>
    <property type="evidence" value="ECO:0007669"/>
    <property type="project" value="TreeGrafter"/>
</dbReference>
<accession>A0A248UNJ4</accession>
<dbReference type="GO" id="GO:0000976">
    <property type="term" value="F:transcription cis-regulatory region binding"/>
    <property type="evidence" value="ECO:0007669"/>
    <property type="project" value="TreeGrafter"/>
</dbReference>
<evidence type="ECO:0000256" key="2">
    <source>
        <dbReference type="ARBA" id="ARBA00023125"/>
    </source>
</evidence>
<keyword evidence="3" id="KW-0804">Transcription</keyword>